<dbReference type="KEGG" id="caj:CIG1485E_1047"/>
<evidence type="ECO:0000313" key="4">
    <source>
        <dbReference type="Proteomes" id="UP000028486"/>
    </source>
</evidence>
<dbReference type="Gene3D" id="1.20.200.10">
    <property type="entry name" value="Fumarase/aspartase (Central domain)"/>
    <property type="match status" value="1"/>
</dbReference>
<dbReference type="EMBL" id="CP009043">
    <property type="protein sequence ID" value="AII14883.1"/>
    <property type="molecule type" value="Genomic_DNA"/>
</dbReference>
<dbReference type="SUPFAM" id="SSF48557">
    <property type="entry name" value="L-aspartase-like"/>
    <property type="match status" value="1"/>
</dbReference>
<dbReference type="GO" id="GO:0016853">
    <property type="term" value="F:isomerase activity"/>
    <property type="evidence" value="ECO:0007669"/>
    <property type="project" value="UniProtKB-KW"/>
</dbReference>
<dbReference type="InterPro" id="IPR019468">
    <property type="entry name" value="AdenyloSucc_lyase_C"/>
</dbReference>
<dbReference type="NCBIfam" id="TIGR00928">
    <property type="entry name" value="purB"/>
    <property type="match status" value="1"/>
</dbReference>
<gene>
    <name evidence="3" type="ORF">CIG1485E_1047</name>
</gene>
<dbReference type="OrthoDB" id="9768878at2"/>
<dbReference type="AlphaFoldDB" id="A0A076FB41"/>
<dbReference type="STRING" id="1244531.CIG2463D_1139"/>
<dbReference type="Pfam" id="PF00206">
    <property type="entry name" value="Lyase_1"/>
    <property type="match status" value="1"/>
</dbReference>
<dbReference type="UniPathway" id="UPA00074">
    <property type="reaction ID" value="UER00132"/>
</dbReference>
<dbReference type="PROSITE" id="PS00163">
    <property type="entry name" value="FUMARATE_LYASES"/>
    <property type="match status" value="1"/>
</dbReference>
<evidence type="ECO:0000313" key="3">
    <source>
        <dbReference type="EMBL" id="AII14883.1"/>
    </source>
</evidence>
<evidence type="ECO:0000259" key="2">
    <source>
        <dbReference type="SMART" id="SM00998"/>
    </source>
</evidence>
<dbReference type="InterPro" id="IPR000362">
    <property type="entry name" value="Fumarate_lyase_fam"/>
</dbReference>
<name>A0A076FB41_9BACT</name>
<proteinExistence type="predicted"/>
<dbReference type="InterPro" id="IPR008948">
    <property type="entry name" value="L-Aspartase-like"/>
</dbReference>
<dbReference type="InterPro" id="IPR022761">
    <property type="entry name" value="Fumarate_lyase_N"/>
</dbReference>
<feature type="domain" description="Adenylosuccinate lyase C-terminal" evidence="2">
    <location>
        <begin position="364"/>
        <end position="443"/>
    </location>
</feature>
<dbReference type="Gene3D" id="1.10.40.30">
    <property type="entry name" value="Fumarase/aspartase (C-terminal domain)"/>
    <property type="match status" value="1"/>
</dbReference>
<keyword evidence="3" id="KW-0413">Isomerase</keyword>
<dbReference type="UniPathway" id="UPA00075">
    <property type="reaction ID" value="UER00336"/>
</dbReference>
<dbReference type="InterPro" id="IPR020557">
    <property type="entry name" value="Fumarate_lyase_CS"/>
</dbReference>
<dbReference type="PRINTS" id="PR00145">
    <property type="entry name" value="ARGSUCLYASE"/>
</dbReference>
<organism evidence="3 4">
    <name type="scientific">Campylobacter iguaniorum</name>
    <dbReference type="NCBI Taxonomy" id="1244531"/>
    <lineage>
        <taxon>Bacteria</taxon>
        <taxon>Pseudomonadati</taxon>
        <taxon>Campylobacterota</taxon>
        <taxon>Epsilonproteobacteria</taxon>
        <taxon>Campylobacterales</taxon>
        <taxon>Campylobacteraceae</taxon>
        <taxon>Campylobacter</taxon>
    </lineage>
</organism>
<dbReference type="eggNOG" id="COG0015">
    <property type="taxonomic scope" value="Bacteria"/>
</dbReference>
<evidence type="ECO:0000256" key="1">
    <source>
        <dbReference type="ARBA" id="ARBA00023239"/>
    </source>
</evidence>
<dbReference type="SMART" id="SM00998">
    <property type="entry name" value="ADSL_C"/>
    <property type="match status" value="1"/>
</dbReference>
<dbReference type="GO" id="GO:0006189">
    <property type="term" value="P:'de novo' IMP biosynthetic process"/>
    <property type="evidence" value="ECO:0007669"/>
    <property type="project" value="UniProtKB-UniPathway"/>
</dbReference>
<dbReference type="Pfam" id="PF10397">
    <property type="entry name" value="ADSL_C"/>
    <property type="match status" value="1"/>
</dbReference>
<protein>
    <submittedName>
        <fullName evidence="3">Prokaryotic 3-carboxy-cis,cis-muconate cycloisomerase (CMLE)-like protein</fullName>
    </submittedName>
</protein>
<keyword evidence="1" id="KW-0456">Lyase</keyword>
<dbReference type="RefSeq" id="WP_038454452.1">
    <property type="nucleotide sequence ID" value="NZ_CP009043.1"/>
</dbReference>
<dbReference type="CDD" id="cd01597">
    <property type="entry name" value="pCLME"/>
    <property type="match status" value="1"/>
</dbReference>
<dbReference type="GO" id="GO:0005829">
    <property type="term" value="C:cytosol"/>
    <property type="evidence" value="ECO:0007669"/>
    <property type="project" value="TreeGrafter"/>
</dbReference>
<dbReference type="GO" id="GO:0004018">
    <property type="term" value="F:N6-(1,2-dicarboxyethyl)AMP AMP-lyase (fumarate-forming) activity"/>
    <property type="evidence" value="ECO:0007669"/>
    <property type="project" value="InterPro"/>
</dbReference>
<dbReference type="Proteomes" id="UP000028486">
    <property type="component" value="Chromosome"/>
</dbReference>
<accession>A0A076FB41</accession>
<reference evidence="4" key="1">
    <citation type="journal article" date="2014" name="Genome Announc.">
        <title>Complete Genome Sequence of Campylobacter iguaniorum Strain 1485ET, Isolated from a Bearded Dragon (Pogona vitticeps).</title>
        <authorList>
            <person name="Gilbert M.J."/>
            <person name="Miller W.G."/>
            <person name="Yee E."/>
            <person name="Kik M."/>
            <person name="Wagenaar J.A."/>
            <person name="Duim B."/>
        </authorList>
    </citation>
    <scope>NUCLEOTIDE SEQUENCE [LARGE SCALE GENOMIC DNA]</scope>
    <source>
        <strain evidence="4">1485E</strain>
    </source>
</reference>
<dbReference type="GO" id="GO:0044208">
    <property type="term" value="P:'de novo' AMP biosynthetic process"/>
    <property type="evidence" value="ECO:0007669"/>
    <property type="project" value="UniProtKB-UniPathway"/>
</dbReference>
<sequence length="451" mass="50544">MASSTIDSRVFGVLFASEEMNKIFSDENRTQKWLDTEAALARAQAKLGIITQERADKITKFAKAELLNLDEIGEGYKSSITIVPLLKVFKKAFDDDSGEFVHWGATSQDIMDNGLVLQIREAHALITKLLTKSYAWCIEISQKYKNTVMAGRTHVIHALPITFGFKTAMWAQEIRRSLDRLEEIKPRLFVGQLSGAVGTLASQEGKGLEMQRLMMEDLGLNQPVISWHPSRDHIAEYVSVLAIIAGTLGKIAREILSLQRTEICEVEEPFFMGKVGSSTMPHKRNPQVCEGVIAQSRIVRSQAPLAVEAMFCENERDWSCELVEWDCVPKASIHLANALESTNDILENLIVYPEHMKENLNKLKGAMLSEAVMLHLGEKLGRLSAHGIVYEVCMKAFTDGKPVIDDLLEREEVAKYFTRADLEEIMQPEKYIGLSAEFVDRVVANSKDILG</sequence>
<keyword evidence="4" id="KW-1185">Reference proteome</keyword>
<dbReference type="GO" id="GO:0070626">
    <property type="term" value="F:(S)-2-(5-amino-1-(5-phospho-D-ribosyl)imidazole-4-carboxamido) succinate lyase (fumarate-forming) activity"/>
    <property type="evidence" value="ECO:0007669"/>
    <property type="project" value="TreeGrafter"/>
</dbReference>
<dbReference type="HOGENOM" id="CLU_030949_0_1_7"/>
<dbReference type="PRINTS" id="PR00149">
    <property type="entry name" value="FUMRATELYASE"/>
</dbReference>
<dbReference type="PANTHER" id="PTHR43172">
    <property type="entry name" value="ADENYLOSUCCINATE LYASE"/>
    <property type="match status" value="1"/>
</dbReference>
<dbReference type="PANTHER" id="PTHR43172:SF1">
    <property type="entry name" value="ADENYLOSUCCINATE LYASE"/>
    <property type="match status" value="1"/>
</dbReference>
<dbReference type="InterPro" id="IPR004769">
    <property type="entry name" value="Pur_lyase"/>
</dbReference>